<name>A0A6J6M077_9ZZZZ</name>
<protein>
    <submittedName>
        <fullName evidence="6">Unannotated protein</fullName>
    </submittedName>
</protein>
<comment type="subcellular location">
    <subcellularLocation>
        <location evidence="1">Membrane</location>
        <topology evidence="1">Multi-pass membrane protein</topology>
    </subcellularLocation>
</comment>
<dbReference type="Pfam" id="PF00654">
    <property type="entry name" value="Voltage_CLC"/>
    <property type="match status" value="1"/>
</dbReference>
<evidence type="ECO:0000256" key="4">
    <source>
        <dbReference type="ARBA" id="ARBA00023136"/>
    </source>
</evidence>
<feature type="transmembrane region" description="Helical" evidence="5">
    <location>
        <begin position="285"/>
        <end position="303"/>
    </location>
</feature>
<feature type="transmembrane region" description="Helical" evidence="5">
    <location>
        <begin position="181"/>
        <end position="203"/>
    </location>
</feature>
<evidence type="ECO:0000256" key="5">
    <source>
        <dbReference type="SAM" id="Phobius"/>
    </source>
</evidence>
<feature type="transmembrane region" description="Helical" evidence="5">
    <location>
        <begin position="12"/>
        <end position="40"/>
    </location>
</feature>
<keyword evidence="4 5" id="KW-0472">Membrane</keyword>
<dbReference type="AlphaFoldDB" id="A0A6J6M077"/>
<feature type="transmembrane region" description="Helical" evidence="5">
    <location>
        <begin position="52"/>
        <end position="73"/>
    </location>
</feature>
<keyword evidence="3 5" id="KW-1133">Transmembrane helix</keyword>
<feature type="transmembrane region" description="Helical" evidence="5">
    <location>
        <begin position="94"/>
        <end position="109"/>
    </location>
</feature>
<accession>A0A6J6M077</accession>
<evidence type="ECO:0000313" key="6">
    <source>
        <dbReference type="EMBL" id="CAB4667490.1"/>
    </source>
</evidence>
<evidence type="ECO:0000256" key="3">
    <source>
        <dbReference type="ARBA" id="ARBA00022989"/>
    </source>
</evidence>
<dbReference type="EMBL" id="CAEZWW010000035">
    <property type="protein sequence ID" value="CAB4667490.1"/>
    <property type="molecule type" value="Genomic_DNA"/>
</dbReference>
<feature type="transmembrane region" description="Helical" evidence="5">
    <location>
        <begin position="309"/>
        <end position="326"/>
    </location>
</feature>
<dbReference type="SUPFAM" id="SSF81340">
    <property type="entry name" value="Clc chloride channel"/>
    <property type="match status" value="1"/>
</dbReference>
<sequence>MNTAPVARRPLPAMLLAAVIGLFFGYIVLEVLNAGIIAIWETIPGNWTSTPAWYLFGILLVSAVLVFVIRKFVGDAGHSPIGGIKVSSVTPKEYLGVILAIFASLWGGIVLGPEVALVATGSLIGGLVAKWMHLIDAKDQKKVVGFGALGALLALFVGPILSGSLKLGSTPAAIEVDQLGWAIVVAIIVAVIVTIARVVAALIERATGSAPNLPIMIAAAVIVGISALIVQSRTGEGILFIVTSGEDFITRLSTLTSASTVLAIIIFKAIAYAVSLGSGFRGGPFFPAMFVGAAVGLLISLALGDTGPSVPAAVIVGVIASLIATAPMKWPIVIILGVVLGLLMGTWTLVPAALIGAVVARLIPRWGDRVIENPKVTAH</sequence>
<dbReference type="InterPro" id="IPR014743">
    <property type="entry name" value="Cl-channel_core"/>
</dbReference>
<proteinExistence type="predicted"/>
<reference evidence="6" key="1">
    <citation type="submission" date="2020-05" db="EMBL/GenBank/DDBJ databases">
        <authorList>
            <person name="Chiriac C."/>
            <person name="Salcher M."/>
            <person name="Ghai R."/>
            <person name="Kavagutti S V."/>
        </authorList>
    </citation>
    <scope>NUCLEOTIDE SEQUENCE</scope>
</reference>
<organism evidence="6">
    <name type="scientific">freshwater metagenome</name>
    <dbReference type="NCBI Taxonomy" id="449393"/>
    <lineage>
        <taxon>unclassified sequences</taxon>
        <taxon>metagenomes</taxon>
        <taxon>ecological metagenomes</taxon>
    </lineage>
</organism>
<keyword evidence="2 5" id="KW-0812">Transmembrane</keyword>
<feature type="transmembrane region" description="Helical" evidence="5">
    <location>
        <begin position="333"/>
        <end position="360"/>
    </location>
</feature>
<evidence type="ECO:0000256" key="1">
    <source>
        <dbReference type="ARBA" id="ARBA00004141"/>
    </source>
</evidence>
<feature type="transmembrane region" description="Helical" evidence="5">
    <location>
        <begin position="252"/>
        <end position="273"/>
    </location>
</feature>
<feature type="transmembrane region" description="Helical" evidence="5">
    <location>
        <begin position="215"/>
        <end position="232"/>
    </location>
</feature>
<evidence type="ECO:0000256" key="2">
    <source>
        <dbReference type="ARBA" id="ARBA00022692"/>
    </source>
</evidence>
<dbReference type="GO" id="GO:0015108">
    <property type="term" value="F:chloride transmembrane transporter activity"/>
    <property type="evidence" value="ECO:0007669"/>
    <property type="project" value="InterPro"/>
</dbReference>
<dbReference type="GO" id="GO:0016020">
    <property type="term" value="C:membrane"/>
    <property type="evidence" value="ECO:0007669"/>
    <property type="project" value="UniProtKB-SubCell"/>
</dbReference>
<feature type="transmembrane region" description="Helical" evidence="5">
    <location>
        <begin position="143"/>
        <end position="161"/>
    </location>
</feature>
<dbReference type="Gene3D" id="1.10.3080.10">
    <property type="entry name" value="Clc chloride channel"/>
    <property type="match status" value="1"/>
</dbReference>
<gene>
    <name evidence="6" type="ORF">UFOPK2310_00427</name>
</gene>
<dbReference type="InterPro" id="IPR001807">
    <property type="entry name" value="ClC"/>
</dbReference>